<proteinExistence type="predicted"/>
<keyword evidence="2" id="KW-1185">Reference proteome</keyword>
<dbReference type="RefSeq" id="WP_016837938.1">
    <property type="nucleotide sequence ID" value="NZ_AP018335.1"/>
</dbReference>
<name>A0A840PUF2_URETH</name>
<dbReference type="Pfam" id="PF06935">
    <property type="entry name" value="DUF1284"/>
    <property type="match status" value="1"/>
</dbReference>
<comment type="caution">
    <text evidence="1">The sequence shown here is derived from an EMBL/GenBank/DDBJ whole genome shotgun (WGS) entry which is preliminary data.</text>
</comment>
<evidence type="ECO:0000313" key="2">
    <source>
        <dbReference type="Proteomes" id="UP000557217"/>
    </source>
</evidence>
<dbReference type="InterPro" id="IPR009702">
    <property type="entry name" value="DUF1284"/>
</dbReference>
<evidence type="ECO:0008006" key="3">
    <source>
        <dbReference type="Google" id="ProtNLM"/>
    </source>
</evidence>
<protein>
    <recommendedName>
        <fullName evidence="3">DUF1284 domain-containing protein</fullName>
    </recommendedName>
</protein>
<organism evidence="1 2">
    <name type="scientific">Ureibacillus thermosphaericus</name>
    <dbReference type="NCBI Taxonomy" id="51173"/>
    <lineage>
        <taxon>Bacteria</taxon>
        <taxon>Bacillati</taxon>
        <taxon>Bacillota</taxon>
        <taxon>Bacilli</taxon>
        <taxon>Bacillales</taxon>
        <taxon>Caryophanaceae</taxon>
        <taxon>Ureibacillus</taxon>
    </lineage>
</organism>
<gene>
    <name evidence="1" type="ORF">HNR36_000757</name>
</gene>
<accession>A0A840PUF2</accession>
<dbReference type="AlphaFoldDB" id="A0A840PUF2"/>
<evidence type="ECO:0000313" key="1">
    <source>
        <dbReference type="EMBL" id="MBB5148371.1"/>
    </source>
</evidence>
<dbReference type="EMBL" id="JACHGZ010000005">
    <property type="protein sequence ID" value="MBB5148371.1"/>
    <property type="molecule type" value="Genomic_DNA"/>
</dbReference>
<sequence>MYKIRGHHLFCLVGFRGMGYSKEFAENMKRIHQELRKNPKTLIHIIEGIDQICEKYPNCGKYHCQDENIYIRDKQILEKLGIQIGQTLTWEEIESRIQKFATPEDIDILCESCTWRSYGVCKAGIQRILNGEGLWEVNK</sequence>
<reference evidence="1 2" key="1">
    <citation type="submission" date="2020-08" db="EMBL/GenBank/DDBJ databases">
        <title>Genomic Encyclopedia of Type Strains, Phase IV (KMG-IV): sequencing the most valuable type-strain genomes for metagenomic binning, comparative biology and taxonomic classification.</title>
        <authorList>
            <person name="Goeker M."/>
        </authorList>
    </citation>
    <scope>NUCLEOTIDE SEQUENCE [LARGE SCALE GENOMIC DNA]</scope>
    <source>
        <strain evidence="1 2">DSM 10633</strain>
    </source>
</reference>
<dbReference type="Proteomes" id="UP000557217">
    <property type="component" value="Unassembled WGS sequence"/>
</dbReference>